<dbReference type="KEGG" id="niy:FQ775_13410"/>
<reference evidence="3" key="1">
    <citation type="submission" date="2020-04" db="EMBL/GenBank/DDBJ databases">
        <title>Nitratireductor sp. nov. isolated from mangrove soil.</title>
        <authorList>
            <person name="Ye Y."/>
        </authorList>
    </citation>
    <scope>NUCLEOTIDE SEQUENCE</scope>
    <source>
        <strain evidence="3">SY7</strain>
    </source>
</reference>
<keyword evidence="1" id="KW-0812">Transmembrane</keyword>
<accession>A0A5B8KZW7</accession>
<feature type="domain" description="Glycine transporter" evidence="2">
    <location>
        <begin position="10"/>
        <end position="42"/>
    </location>
</feature>
<dbReference type="InterPro" id="IPR005115">
    <property type="entry name" value="Gly_transporter"/>
</dbReference>
<feature type="transmembrane region" description="Helical" evidence="1">
    <location>
        <begin position="6"/>
        <end position="27"/>
    </location>
</feature>
<evidence type="ECO:0000313" key="4">
    <source>
        <dbReference type="Proteomes" id="UP000321389"/>
    </source>
</evidence>
<evidence type="ECO:0000256" key="1">
    <source>
        <dbReference type="SAM" id="Phobius"/>
    </source>
</evidence>
<keyword evidence="4" id="KW-1185">Reference proteome</keyword>
<organism evidence="3 4">
    <name type="scientific">Nitratireductor mangrovi</name>
    <dbReference type="NCBI Taxonomy" id="2599600"/>
    <lineage>
        <taxon>Bacteria</taxon>
        <taxon>Pseudomonadati</taxon>
        <taxon>Pseudomonadota</taxon>
        <taxon>Alphaproteobacteria</taxon>
        <taxon>Hyphomicrobiales</taxon>
        <taxon>Phyllobacteriaceae</taxon>
        <taxon>Nitratireductor</taxon>
    </lineage>
</organism>
<proteinExistence type="predicted"/>
<evidence type="ECO:0000313" key="3">
    <source>
        <dbReference type="EMBL" id="QDZ01297.1"/>
    </source>
</evidence>
<dbReference type="Pfam" id="PF03458">
    <property type="entry name" value="Gly_transporter"/>
    <property type="match status" value="1"/>
</dbReference>
<sequence>MSLAGLLRGADMCGTGAFAVVGALVALRKEMDVFVFMWLGARPASAAAPCVTSCSGAMSAGSSTPGRLPCPLVCISSRVWS</sequence>
<keyword evidence="1" id="KW-0472">Membrane</keyword>
<dbReference type="AlphaFoldDB" id="A0A5B8KZW7"/>
<evidence type="ECO:0000259" key="2">
    <source>
        <dbReference type="Pfam" id="PF03458"/>
    </source>
</evidence>
<dbReference type="EMBL" id="CP042301">
    <property type="protein sequence ID" value="QDZ01297.1"/>
    <property type="molecule type" value="Genomic_DNA"/>
</dbReference>
<keyword evidence="1" id="KW-1133">Transmembrane helix</keyword>
<name>A0A5B8KZW7_9HYPH</name>
<protein>
    <submittedName>
        <fullName evidence="3">TRIC cation channel family protein</fullName>
    </submittedName>
</protein>
<gene>
    <name evidence="3" type="ORF">FQ775_13410</name>
</gene>
<dbReference type="Proteomes" id="UP000321389">
    <property type="component" value="Chromosome"/>
</dbReference>